<evidence type="ECO:0000256" key="1">
    <source>
        <dbReference type="SAM" id="MobiDB-lite"/>
    </source>
</evidence>
<protein>
    <submittedName>
        <fullName evidence="3">Uncharacterized protein LOC118404570</fullName>
    </submittedName>
</protein>
<sequence>MSNEETTQAQQNVMPEEPVYQSLNPPTTLDVTYMGLQPPNRRVNASTQTQELPPQYSAPGEDQAYQPLSRETMEASSGYASLQQPTYEQVRSSGNPGEDDYENPDQGEPSREDHPTDTDEVTLDSQQDEYLEIVG</sequence>
<feature type="region of interest" description="Disordered" evidence="1">
    <location>
        <begin position="1"/>
        <end position="135"/>
    </location>
</feature>
<evidence type="ECO:0000313" key="3">
    <source>
        <dbReference type="RefSeq" id="XP_035659638.1"/>
    </source>
</evidence>
<feature type="compositionally biased region" description="Polar residues" evidence="1">
    <location>
        <begin position="1"/>
        <end position="13"/>
    </location>
</feature>
<dbReference type="AlphaFoldDB" id="A0A9J7KHU4"/>
<keyword evidence="2" id="KW-1185">Reference proteome</keyword>
<feature type="compositionally biased region" description="Acidic residues" evidence="1">
    <location>
        <begin position="118"/>
        <end position="135"/>
    </location>
</feature>
<name>A0A9J7KHU4_BRAFL</name>
<gene>
    <name evidence="3" type="primary">LOC118404570</name>
</gene>
<dbReference type="Proteomes" id="UP000001554">
    <property type="component" value="Chromosome 17"/>
</dbReference>
<feature type="compositionally biased region" description="Basic and acidic residues" evidence="1">
    <location>
        <begin position="108"/>
        <end position="117"/>
    </location>
</feature>
<proteinExistence type="predicted"/>
<accession>A0A9J7KHU4</accession>
<feature type="compositionally biased region" description="Polar residues" evidence="1">
    <location>
        <begin position="43"/>
        <end position="52"/>
    </location>
</feature>
<evidence type="ECO:0000313" key="2">
    <source>
        <dbReference type="Proteomes" id="UP000001554"/>
    </source>
</evidence>
<organism evidence="2 3">
    <name type="scientific">Branchiostoma floridae</name>
    <name type="common">Florida lancelet</name>
    <name type="synonym">Amphioxus</name>
    <dbReference type="NCBI Taxonomy" id="7739"/>
    <lineage>
        <taxon>Eukaryota</taxon>
        <taxon>Metazoa</taxon>
        <taxon>Chordata</taxon>
        <taxon>Cephalochordata</taxon>
        <taxon>Leptocardii</taxon>
        <taxon>Amphioxiformes</taxon>
        <taxon>Branchiostomatidae</taxon>
        <taxon>Branchiostoma</taxon>
    </lineage>
</organism>
<feature type="compositionally biased region" description="Polar residues" evidence="1">
    <location>
        <begin position="74"/>
        <end position="95"/>
    </location>
</feature>
<feature type="compositionally biased region" description="Polar residues" evidence="1">
    <location>
        <begin position="21"/>
        <end position="30"/>
    </location>
</feature>
<dbReference type="GeneID" id="118404570"/>
<dbReference type="KEGG" id="bfo:118404570"/>
<reference evidence="2" key="1">
    <citation type="journal article" date="2020" name="Nat. Ecol. Evol.">
        <title>Deeply conserved synteny resolves early events in vertebrate evolution.</title>
        <authorList>
            <person name="Simakov O."/>
            <person name="Marletaz F."/>
            <person name="Yue J.X."/>
            <person name="O'Connell B."/>
            <person name="Jenkins J."/>
            <person name="Brandt A."/>
            <person name="Calef R."/>
            <person name="Tung C.H."/>
            <person name="Huang T.K."/>
            <person name="Schmutz J."/>
            <person name="Satoh N."/>
            <person name="Yu J.K."/>
            <person name="Putnam N.H."/>
            <person name="Green R.E."/>
            <person name="Rokhsar D.S."/>
        </authorList>
    </citation>
    <scope>NUCLEOTIDE SEQUENCE [LARGE SCALE GENOMIC DNA]</scope>
    <source>
        <strain evidence="2">S238N-H82</strain>
    </source>
</reference>
<reference evidence="3" key="2">
    <citation type="submission" date="2025-08" db="UniProtKB">
        <authorList>
            <consortium name="RefSeq"/>
        </authorList>
    </citation>
    <scope>IDENTIFICATION</scope>
    <source>
        <strain evidence="3">S238N-H82</strain>
        <tissue evidence="3">Testes</tissue>
    </source>
</reference>
<dbReference type="RefSeq" id="XP_035659638.1">
    <property type="nucleotide sequence ID" value="XM_035803745.1"/>
</dbReference>